<proteinExistence type="predicted"/>
<evidence type="ECO:0000313" key="1">
    <source>
        <dbReference type="EMBL" id="TFE00666.1"/>
    </source>
</evidence>
<evidence type="ECO:0000313" key="2">
    <source>
        <dbReference type="Proteomes" id="UP000297776"/>
    </source>
</evidence>
<dbReference type="AlphaFoldDB" id="A0A4Y8LEB6"/>
<accession>A0A4Y8LEB6</accession>
<dbReference type="EMBL" id="SORX01000006">
    <property type="protein sequence ID" value="TFE00666.1"/>
    <property type="molecule type" value="Genomic_DNA"/>
</dbReference>
<name>A0A4Y8LEB6_9BACL</name>
<organism evidence="1 2">
    <name type="scientific">Jeotgalibacillus salarius</name>
    <dbReference type="NCBI Taxonomy" id="546023"/>
    <lineage>
        <taxon>Bacteria</taxon>
        <taxon>Bacillati</taxon>
        <taxon>Bacillota</taxon>
        <taxon>Bacilli</taxon>
        <taxon>Bacillales</taxon>
        <taxon>Caryophanaceae</taxon>
        <taxon>Jeotgalibacillus</taxon>
    </lineage>
</organism>
<gene>
    <name evidence="1" type="ORF">E2626_11885</name>
</gene>
<keyword evidence="2" id="KW-1185">Reference proteome</keyword>
<reference evidence="1 2" key="1">
    <citation type="submission" date="2019-03" db="EMBL/GenBank/DDBJ databases">
        <authorList>
            <person name="Yang Y."/>
        </authorList>
    </citation>
    <scope>NUCLEOTIDE SEQUENCE [LARGE SCALE GENOMIC DNA]</scope>
    <source>
        <strain evidence="1 2">ASL-1</strain>
    </source>
</reference>
<sequence length="269" mass="31854">MTNFKVWEIDFDVIGPISIVNNINFRQEKGFEQQQFYSDISLRKSNYGLRATITAYADTLHIAETVAFVYFGRMRDVLSLENDIPIQINKIKKDYYRPKGSFNNFRYNNQEVYRSRRLLDKSDIISAFKMAREFEVNQPKLLRAIGWYSKGKISENTFDQFLAFWSVIEILGKEFHTETERTSIGVKNKIYQCFIDYFGDINTWELPDQWIDQMHDRRSNLVHGGEDYTIEAINGISELIPLLEHTSKKLIDKIIDTTYNRQDFIHFDF</sequence>
<dbReference type="OrthoDB" id="1418816at2"/>
<comment type="caution">
    <text evidence="1">The sequence shown here is derived from an EMBL/GenBank/DDBJ whole genome shotgun (WGS) entry which is preliminary data.</text>
</comment>
<protein>
    <submittedName>
        <fullName evidence="1">Uncharacterized protein</fullName>
    </submittedName>
</protein>
<dbReference type="Proteomes" id="UP000297776">
    <property type="component" value="Unassembled WGS sequence"/>
</dbReference>
<dbReference type="RefSeq" id="WP_134381985.1">
    <property type="nucleotide sequence ID" value="NZ_SORX01000006.1"/>
</dbReference>